<dbReference type="PROSITE" id="PS50920">
    <property type="entry name" value="SOLCAR"/>
    <property type="match status" value="3"/>
</dbReference>
<dbReference type="InterPro" id="IPR018108">
    <property type="entry name" value="MCP_transmembrane"/>
</dbReference>
<sequence>MEFIMAATSAATAGAITNPLEVIKTRMQLQGELMAKGEAVIHFKNFVHAGYVISKTEGFRALQKGVIPTMWMQFLMNGSRFGFYEFFLARGFITDKDGKTIFWKSVVFSGFGGIMGQCLASPFYMVKTHLQSQAAKAIAVGHQHEHRGTLDAFKTIFHEHGVRGLFRGAAASVPRALAGSISQLTSFYYTKQWLNNYEYFRESPIAKTFVAGMVGGIAISVTMQPFDLILTRLYNQGVDAHGRGLLYNGFFDCLIKIYRVEGPLAFYKGLGPLYFRLGPHSVIFFLIYEGYKSTYNKLKEQIYI</sequence>
<evidence type="ECO:0000256" key="10">
    <source>
        <dbReference type="PROSITE-ProRule" id="PRU00282"/>
    </source>
</evidence>
<evidence type="ECO:0000256" key="4">
    <source>
        <dbReference type="ARBA" id="ARBA00022692"/>
    </source>
</evidence>
<proteinExistence type="inferred from homology"/>
<evidence type="ECO:0000313" key="12">
    <source>
        <dbReference type="Proteomes" id="UP000192223"/>
    </source>
</evidence>
<keyword evidence="6" id="KW-0999">Mitochondrion inner membrane</keyword>
<keyword evidence="12" id="KW-1185">Reference proteome</keyword>
<name>A0A7F5RJR4_AGRPL</name>
<evidence type="ECO:0000256" key="3">
    <source>
        <dbReference type="ARBA" id="ARBA00022448"/>
    </source>
</evidence>
<comment type="similarity">
    <text evidence="2 11">Belongs to the mitochondrial carrier (TC 2.A.29) family.</text>
</comment>
<evidence type="ECO:0000256" key="1">
    <source>
        <dbReference type="ARBA" id="ARBA00004448"/>
    </source>
</evidence>
<dbReference type="InterPro" id="IPR023395">
    <property type="entry name" value="MCP_dom_sf"/>
</dbReference>
<dbReference type="Gene3D" id="1.50.40.10">
    <property type="entry name" value="Mitochondrial carrier domain"/>
    <property type="match status" value="1"/>
</dbReference>
<dbReference type="Proteomes" id="UP000192223">
    <property type="component" value="Unplaced"/>
</dbReference>
<evidence type="ECO:0000256" key="5">
    <source>
        <dbReference type="ARBA" id="ARBA00022737"/>
    </source>
</evidence>
<keyword evidence="9 10" id="KW-0472">Membrane</keyword>
<dbReference type="FunCoup" id="A0A7F5RJR4">
    <property type="interactions" value="50"/>
</dbReference>
<evidence type="ECO:0000256" key="9">
    <source>
        <dbReference type="ARBA" id="ARBA00023136"/>
    </source>
</evidence>
<keyword evidence="4 10" id="KW-0812">Transmembrane</keyword>
<evidence type="ECO:0000256" key="11">
    <source>
        <dbReference type="RuleBase" id="RU000488"/>
    </source>
</evidence>
<keyword evidence="7" id="KW-1133">Transmembrane helix</keyword>
<evidence type="ECO:0000256" key="7">
    <source>
        <dbReference type="ARBA" id="ARBA00022989"/>
    </source>
</evidence>
<evidence type="ECO:0000256" key="8">
    <source>
        <dbReference type="ARBA" id="ARBA00023128"/>
    </source>
</evidence>
<dbReference type="PANTHER" id="PTHR45928">
    <property type="entry name" value="RE38146P"/>
    <property type="match status" value="1"/>
</dbReference>
<dbReference type="PANTHER" id="PTHR45928:SF1">
    <property type="entry name" value="RE38146P"/>
    <property type="match status" value="1"/>
</dbReference>
<evidence type="ECO:0000313" key="13">
    <source>
        <dbReference type="RefSeq" id="XP_025836201.1"/>
    </source>
</evidence>
<evidence type="ECO:0000256" key="6">
    <source>
        <dbReference type="ARBA" id="ARBA00022792"/>
    </source>
</evidence>
<dbReference type="RefSeq" id="XP_025836201.1">
    <property type="nucleotide sequence ID" value="XM_025980416.1"/>
</dbReference>
<accession>A0A7F5RJR4</accession>
<feature type="repeat" description="Solcar" evidence="10">
    <location>
        <begin position="203"/>
        <end position="294"/>
    </location>
</feature>
<gene>
    <name evidence="13" type="primary">LOC108741946</name>
</gene>
<dbReference type="GeneID" id="108741946"/>
<dbReference type="OrthoDB" id="6703404at2759"/>
<organism evidence="12 13">
    <name type="scientific">Agrilus planipennis</name>
    <name type="common">Emerald ash borer</name>
    <name type="synonym">Agrilus marcopoli</name>
    <dbReference type="NCBI Taxonomy" id="224129"/>
    <lineage>
        <taxon>Eukaryota</taxon>
        <taxon>Metazoa</taxon>
        <taxon>Ecdysozoa</taxon>
        <taxon>Arthropoda</taxon>
        <taxon>Hexapoda</taxon>
        <taxon>Insecta</taxon>
        <taxon>Pterygota</taxon>
        <taxon>Neoptera</taxon>
        <taxon>Endopterygota</taxon>
        <taxon>Coleoptera</taxon>
        <taxon>Polyphaga</taxon>
        <taxon>Elateriformia</taxon>
        <taxon>Buprestoidea</taxon>
        <taxon>Buprestidae</taxon>
        <taxon>Agrilinae</taxon>
        <taxon>Agrilus</taxon>
    </lineage>
</organism>
<dbReference type="SUPFAM" id="SSF103506">
    <property type="entry name" value="Mitochondrial carrier"/>
    <property type="match status" value="1"/>
</dbReference>
<reference evidence="13" key="1">
    <citation type="submission" date="2025-08" db="UniProtKB">
        <authorList>
            <consortium name="RefSeq"/>
        </authorList>
    </citation>
    <scope>IDENTIFICATION</scope>
    <source>
        <tissue evidence="13">Entire body</tissue>
    </source>
</reference>
<protein>
    <submittedName>
        <fullName evidence="13">Solute carrier family 25 member 35-like</fullName>
    </submittedName>
</protein>
<comment type="subcellular location">
    <subcellularLocation>
        <location evidence="1">Mitochondrion inner membrane</location>
        <topology evidence="1">Multi-pass membrane protein</topology>
    </subcellularLocation>
</comment>
<dbReference type="Pfam" id="PF00153">
    <property type="entry name" value="Mito_carr"/>
    <property type="match status" value="3"/>
</dbReference>
<keyword evidence="8" id="KW-0496">Mitochondrion</keyword>
<dbReference type="InParanoid" id="A0A7F5RJR4"/>
<feature type="repeat" description="Solcar" evidence="10">
    <location>
        <begin position="104"/>
        <end position="193"/>
    </location>
</feature>
<dbReference type="GO" id="GO:0005743">
    <property type="term" value="C:mitochondrial inner membrane"/>
    <property type="evidence" value="ECO:0007669"/>
    <property type="project" value="UniProtKB-SubCell"/>
</dbReference>
<feature type="repeat" description="Solcar" evidence="10">
    <location>
        <begin position="1"/>
        <end position="90"/>
    </location>
</feature>
<dbReference type="InterPro" id="IPR051508">
    <property type="entry name" value="Mito_Carrier_Antiporter"/>
</dbReference>
<dbReference type="KEGG" id="apln:108741946"/>
<dbReference type="AlphaFoldDB" id="A0A7F5RJR4"/>
<evidence type="ECO:0000256" key="2">
    <source>
        <dbReference type="ARBA" id="ARBA00006375"/>
    </source>
</evidence>
<keyword evidence="3 11" id="KW-0813">Transport</keyword>
<keyword evidence="5" id="KW-0677">Repeat</keyword>